<organism evidence="3 4">
    <name type="scientific">Cryobacterium zongtaii</name>
    <dbReference type="NCBI Taxonomy" id="1259217"/>
    <lineage>
        <taxon>Bacteria</taxon>
        <taxon>Bacillati</taxon>
        <taxon>Actinomycetota</taxon>
        <taxon>Actinomycetes</taxon>
        <taxon>Micrococcales</taxon>
        <taxon>Microbacteriaceae</taxon>
        <taxon>Cryobacterium</taxon>
    </lineage>
</organism>
<proteinExistence type="predicted"/>
<gene>
    <name evidence="3" type="ORF">C3B61_14255</name>
</gene>
<dbReference type="AlphaFoldDB" id="A0A2S3ZCG0"/>
<protein>
    <recommendedName>
        <fullName evidence="2">DUF222 domain-containing protein</fullName>
    </recommendedName>
</protein>
<name>A0A2S3ZCG0_9MICO</name>
<dbReference type="EMBL" id="PPXD01000022">
    <property type="protein sequence ID" value="POH63949.1"/>
    <property type="molecule type" value="Genomic_DNA"/>
</dbReference>
<comment type="caution">
    <text evidence="3">The sequence shown here is derived from an EMBL/GenBank/DDBJ whole genome shotgun (WGS) entry which is preliminary data.</text>
</comment>
<sequence>MATSAATPDHTPDDPAHPAVDPVAAAISAVIDPLIVNEKVIAAGYAERSRLLTELDRLGHQRRIIKGLGGDPVESGRNDPDTGAHGPAWDDEELARRSMAAEAAGALRLTATTAGMMIFDAARLTGQLPGFHQALSQGSITWGHAVKMLTLTDGVPEEILGAFEAKVLPAAEKLTSTQFVRVAGRILNRMHPVPLQDRADAGFVKRRVVLSPDADGMAWLNAYLKAEDAQTIYDLLSHIATDLDTDTAAPGADAAGIDAAVPPRTKNQRRADAYRDLLLDGVGPSGLGHGIRGTVSITVPALTLLGRSDEPAILDGYGPIDPETARRIAGTATSWSRIL</sequence>
<reference evidence="3 4" key="1">
    <citation type="submission" date="2018-01" db="EMBL/GenBank/DDBJ databases">
        <title>Cryobacterium sp. nov., from glaciers in China.</title>
        <authorList>
            <person name="Liu Q."/>
            <person name="Xin Y.-H."/>
        </authorList>
    </citation>
    <scope>NUCLEOTIDE SEQUENCE [LARGE SCALE GENOMIC DNA]</scope>
    <source>
        <strain evidence="3 4">TMN-42</strain>
    </source>
</reference>
<dbReference type="RefSeq" id="WP_133160305.1">
    <property type="nucleotide sequence ID" value="NZ_PPXD01000022.1"/>
</dbReference>
<evidence type="ECO:0000259" key="2">
    <source>
        <dbReference type="Pfam" id="PF02720"/>
    </source>
</evidence>
<evidence type="ECO:0000313" key="3">
    <source>
        <dbReference type="EMBL" id="POH63949.1"/>
    </source>
</evidence>
<dbReference type="Pfam" id="PF02720">
    <property type="entry name" value="DUF222"/>
    <property type="match status" value="1"/>
</dbReference>
<feature type="non-terminal residue" evidence="3">
    <location>
        <position position="339"/>
    </location>
</feature>
<evidence type="ECO:0000256" key="1">
    <source>
        <dbReference type="SAM" id="MobiDB-lite"/>
    </source>
</evidence>
<accession>A0A2S3ZCG0</accession>
<dbReference type="InterPro" id="IPR003870">
    <property type="entry name" value="DUF222"/>
</dbReference>
<feature type="domain" description="DUF222" evidence="2">
    <location>
        <begin position="90"/>
        <end position="333"/>
    </location>
</feature>
<dbReference type="Proteomes" id="UP000237340">
    <property type="component" value="Unassembled WGS sequence"/>
</dbReference>
<evidence type="ECO:0000313" key="4">
    <source>
        <dbReference type="Proteomes" id="UP000237340"/>
    </source>
</evidence>
<feature type="region of interest" description="Disordered" evidence="1">
    <location>
        <begin position="67"/>
        <end position="87"/>
    </location>
</feature>
<keyword evidence="4" id="KW-1185">Reference proteome</keyword>